<sequence>MSTLHGTFSSPKSQANGLAFPSFEASTYSTGSGRIKALAHIKDLMKRSTEDINESALSSALDAVDHAGAIDDRKMLLENLIVFMADNPSKKISDMTQTLVIKYLYNDLAHPPATYIGPGYQFRTADGSNNNPEAPDLGKAGTPYSRSVQQSNPFPRNRMPDAGLVFDTLLRREKFVKHPAGLSAFMFSFAALVVHTIFRTDHSPGRGNINATSSYVDLAPLYGNDQATQDKVRIKEGRGLLHPDVFAEDRLLFLPPTVSVILVLFNRNHNRFLPQKYIARQLLEINERGTWKDPARHHLSQAHLAKQDEEIFQIARLCNCAWFAAIIFSDYFSCILGLVRQGSNWSLEPFNEIRHIDHEVFERGRGNACSVEFNILYRWHATTSIQDEEWITRQFQQIFPNKKSDEITLKDFFQAETQLEKTETDLEQWTFGDLKRQTEGPNAGAFKDSDLANYLMNATSQHAAAFGARSTPSVMRLHEIMGIEASRSWGVCSLNDFRKFLGLKTYSSFLEWNPDAEVAETAEKLYGHIDNLELYAGLQAEETKPLREGTGLCPGYTITRAILSDAIALTRGDRFFTQDFTPDNMTAWGFTDCQRDPNGYGFGSTFGRLLLRTLPNDYTVDSVYTWFPFVHPEPMADFLKNLGKLNEYSLERPKARRPSITVKNYVEIEQVLRSTDKFVPEYVERAAEIIKGKGYAGDDVASVTANRSNSFFVVSENGSEEQKRFISALAPSPEAVSKICAYFYNKTRELIKQHSFRLIGQETRAVDIIRDVLKFLPLHWAATEVVGIPLKTKQHPHGVFTESQLFDMLADIYQFVFLEVEPANYMLLKQRVKDNVQELTHLITNALDGAWSKMPFAGLFSTLSGLFGVRAKNHNEIVKRLFEFGCSTEQVVNSILALLHVTVIALTNVVNQFLGSEKNSTFVIQAAKSVDTKDISSLTAYILEALSTCSILANLPLLTSNSGIDPPFAGVYRVAKQDETVNSLVVKQGERLFLDVATASMNVSRHHPRPYVSLIRDIQEDAFPNPTTLDTTRAPRERYLHGDGCFKVLGEDLASKIMAEVVRGILSFDNVRRGPGQSGNLPRFEDKAIPMLRYAYLNEKMMPSPWPTSMIINYDVLA</sequence>
<dbReference type="GO" id="GO:0004601">
    <property type="term" value="F:peroxidase activity"/>
    <property type="evidence" value="ECO:0007669"/>
    <property type="project" value="InterPro"/>
</dbReference>
<feature type="compositionally biased region" description="Polar residues" evidence="7">
    <location>
        <begin position="144"/>
        <end position="154"/>
    </location>
</feature>
<dbReference type="OrthoDB" id="823504at2759"/>
<feature type="binding site" description="axial binding residue" evidence="6">
    <location>
        <position position="380"/>
    </location>
    <ligand>
        <name>heme b</name>
        <dbReference type="ChEBI" id="CHEBI:60344"/>
    </ligand>
    <ligandPart>
        <name>Fe</name>
        <dbReference type="ChEBI" id="CHEBI:18248"/>
    </ligandPart>
</feature>
<dbReference type="AlphaFoldDB" id="A0A1J8PW91"/>
<dbReference type="EMBL" id="LVVM01004351">
    <property type="protein sequence ID" value="OJA13133.1"/>
    <property type="molecule type" value="Genomic_DNA"/>
</dbReference>
<dbReference type="InterPro" id="IPR037120">
    <property type="entry name" value="Haem_peroxidase_sf_animal"/>
</dbReference>
<dbReference type="CDD" id="cd09817">
    <property type="entry name" value="linoleate_diol_synthase_like"/>
    <property type="match status" value="1"/>
</dbReference>
<feature type="region of interest" description="Disordered" evidence="7">
    <location>
        <begin position="124"/>
        <end position="156"/>
    </location>
</feature>
<dbReference type="GO" id="GO:0016705">
    <property type="term" value="F:oxidoreductase activity, acting on paired donors, with incorporation or reduction of molecular oxygen"/>
    <property type="evidence" value="ECO:0007669"/>
    <property type="project" value="InterPro"/>
</dbReference>
<keyword evidence="1 6" id="KW-0349">Heme</keyword>
<dbReference type="PRINTS" id="PR00457">
    <property type="entry name" value="ANPEROXIDASE"/>
</dbReference>
<dbReference type="InterPro" id="IPR010255">
    <property type="entry name" value="Haem_peroxidase_sf"/>
</dbReference>
<dbReference type="SUPFAM" id="SSF48113">
    <property type="entry name" value="Heme-dependent peroxidases"/>
    <property type="match status" value="1"/>
</dbReference>
<accession>A0A1J8PW91</accession>
<dbReference type="Pfam" id="PF03098">
    <property type="entry name" value="An_peroxidase"/>
    <property type="match status" value="2"/>
</dbReference>
<evidence type="ECO:0000313" key="9">
    <source>
        <dbReference type="Proteomes" id="UP000183567"/>
    </source>
</evidence>
<keyword evidence="5 6" id="KW-0408">Iron</keyword>
<dbReference type="InterPro" id="IPR019791">
    <property type="entry name" value="Haem_peroxidase_animal"/>
</dbReference>
<name>A0A1J8PW91_9AGAM</name>
<evidence type="ECO:0000256" key="5">
    <source>
        <dbReference type="ARBA" id="ARBA00023004"/>
    </source>
</evidence>
<keyword evidence="9" id="KW-1185">Reference proteome</keyword>
<evidence type="ECO:0000256" key="6">
    <source>
        <dbReference type="PIRSR" id="PIRSR619791-2"/>
    </source>
</evidence>
<evidence type="ECO:0000313" key="8">
    <source>
        <dbReference type="EMBL" id="OJA13133.1"/>
    </source>
</evidence>
<reference evidence="8 9" key="1">
    <citation type="submission" date="2016-03" db="EMBL/GenBank/DDBJ databases">
        <title>Comparative genomics of the ectomycorrhizal sister species Rhizopogon vinicolor and Rhizopogon vesiculosus (Basidiomycota: Boletales) reveals a divergence of the mating type B locus.</title>
        <authorList>
            <person name="Mujic A.B."/>
            <person name="Kuo A."/>
            <person name="Tritt A."/>
            <person name="Lipzen A."/>
            <person name="Chen C."/>
            <person name="Johnson J."/>
            <person name="Sharma A."/>
            <person name="Barry K."/>
            <person name="Grigoriev I.V."/>
            <person name="Spatafora J.W."/>
        </authorList>
    </citation>
    <scope>NUCLEOTIDE SEQUENCE [LARGE SCALE GENOMIC DNA]</scope>
    <source>
        <strain evidence="8 9">AM-OR11-056</strain>
    </source>
</reference>
<dbReference type="Proteomes" id="UP000183567">
    <property type="component" value="Unassembled WGS sequence"/>
</dbReference>
<evidence type="ECO:0000256" key="4">
    <source>
        <dbReference type="ARBA" id="ARBA00023002"/>
    </source>
</evidence>
<organism evidence="8 9">
    <name type="scientific">Rhizopogon vesiculosus</name>
    <dbReference type="NCBI Taxonomy" id="180088"/>
    <lineage>
        <taxon>Eukaryota</taxon>
        <taxon>Fungi</taxon>
        <taxon>Dikarya</taxon>
        <taxon>Basidiomycota</taxon>
        <taxon>Agaricomycotina</taxon>
        <taxon>Agaricomycetes</taxon>
        <taxon>Agaricomycetidae</taxon>
        <taxon>Boletales</taxon>
        <taxon>Suillineae</taxon>
        <taxon>Rhizopogonaceae</taxon>
        <taxon>Rhizopogon</taxon>
    </lineage>
</organism>
<comment type="caution">
    <text evidence="8">The sequence shown here is derived from an EMBL/GenBank/DDBJ whole genome shotgun (WGS) entry which is preliminary data.</text>
</comment>
<dbReference type="InterPro" id="IPR050783">
    <property type="entry name" value="Oxylipin_biosynth_metab"/>
</dbReference>
<dbReference type="Gene3D" id="1.10.630.10">
    <property type="entry name" value="Cytochrome P450"/>
    <property type="match status" value="1"/>
</dbReference>
<dbReference type="InterPro" id="IPR036396">
    <property type="entry name" value="Cyt_P450_sf"/>
</dbReference>
<dbReference type="STRING" id="180088.A0A1J8PW91"/>
<dbReference type="SUPFAM" id="SSF48264">
    <property type="entry name" value="Cytochrome P450"/>
    <property type="match status" value="1"/>
</dbReference>
<dbReference type="PROSITE" id="PS50292">
    <property type="entry name" value="PEROXIDASE_3"/>
    <property type="match status" value="1"/>
</dbReference>
<dbReference type="GO" id="GO:0006631">
    <property type="term" value="P:fatty acid metabolic process"/>
    <property type="evidence" value="ECO:0007669"/>
    <property type="project" value="UniProtKB-ARBA"/>
</dbReference>
<dbReference type="GO" id="GO:0004497">
    <property type="term" value="F:monooxygenase activity"/>
    <property type="evidence" value="ECO:0007669"/>
    <property type="project" value="InterPro"/>
</dbReference>
<dbReference type="Gene3D" id="1.10.640.10">
    <property type="entry name" value="Haem peroxidase domain superfamily, animal type"/>
    <property type="match status" value="1"/>
</dbReference>
<keyword evidence="3" id="KW-0223">Dioxygenase</keyword>
<evidence type="ECO:0000256" key="7">
    <source>
        <dbReference type="SAM" id="MobiDB-lite"/>
    </source>
</evidence>
<keyword evidence="2 6" id="KW-0479">Metal-binding</keyword>
<evidence type="ECO:0000256" key="3">
    <source>
        <dbReference type="ARBA" id="ARBA00022964"/>
    </source>
</evidence>
<dbReference type="PANTHER" id="PTHR11903">
    <property type="entry name" value="PROSTAGLANDIN G/H SYNTHASE"/>
    <property type="match status" value="1"/>
</dbReference>
<dbReference type="GO" id="GO:0020037">
    <property type="term" value="F:heme binding"/>
    <property type="evidence" value="ECO:0007669"/>
    <property type="project" value="InterPro"/>
</dbReference>
<dbReference type="PANTHER" id="PTHR11903:SF37">
    <property type="entry name" value="PSI-PRODUCING OXYGENASE A"/>
    <property type="match status" value="1"/>
</dbReference>
<dbReference type="GO" id="GO:0005506">
    <property type="term" value="F:iron ion binding"/>
    <property type="evidence" value="ECO:0007669"/>
    <property type="project" value="InterPro"/>
</dbReference>
<evidence type="ECO:0000256" key="1">
    <source>
        <dbReference type="ARBA" id="ARBA00022617"/>
    </source>
</evidence>
<protein>
    <recommendedName>
        <fullName evidence="10">Heme peroxidase</fullName>
    </recommendedName>
</protein>
<keyword evidence="4" id="KW-0560">Oxidoreductase</keyword>
<evidence type="ECO:0000256" key="2">
    <source>
        <dbReference type="ARBA" id="ARBA00022723"/>
    </source>
</evidence>
<dbReference type="InterPro" id="IPR034812">
    <property type="entry name" value="Ppo-like_N"/>
</dbReference>
<dbReference type="GO" id="GO:0051213">
    <property type="term" value="F:dioxygenase activity"/>
    <property type="evidence" value="ECO:0007669"/>
    <property type="project" value="UniProtKB-KW"/>
</dbReference>
<proteinExistence type="predicted"/>
<evidence type="ECO:0008006" key="10">
    <source>
        <dbReference type="Google" id="ProtNLM"/>
    </source>
</evidence>
<gene>
    <name evidence="8" type="ORF">AZE42_03640</name>
</gene>
<dbReference type="GO" id="GO:0006979">
    <property type="term" value="P:response to oxidative stress"/>
    <property type="evidence" value="ECO:0007669"/>
    <property type="project" value="InterPro"/>
</dbReference>